<dbReference type="Proteomes" id="UP001415857">
    <property type="component" value="Unassembled WGS sequence"/>
</dbReference>
<gene>
    <name evidence="2" type="ORF">L1049_023658</name>
</gene>
<reference evidence="2 3" key="1">
    <citation type="journal article" date="2024" name="Plant J.">
        <title>Genome sequences and population genomics reveal climatic adaptation and genomic divergence between two closely related sweetgum species.</title>
        <authorList>
            <person name="Xu W.Q."/>
            <person name="Ren C.Q."/>
            <person name="Zhang X.Y."/>
            <person name="Comes H.P."/>
            <person name="Liu X.H."/>
            <person name="Li Y.G."/>
            <person name="Kettle C.J."/>
            <person name="Jalonen R."/>
            <person name="Gaisberger H."/>
            <person name="Ma Y.Z."/>
            <person name="Qiu Y.X."/>
        </authorList>
    </citation>
    <scope>NUCLEOTIDE SEQUENCE [LARGE SCALE GENOMIC DNA]</scope>
    <source>
        <strain evidence="2">Hangzhou</strain>
    </source>
</reference>
<organism evidence="2 3">
    <name type="scientific">Liquidambar formosana</name>
    <name type="common">Formosan gum</name>
    <dbReference type="NCBI Taxonomy" id="63359"/>
    <lineage>
        <taxon>Eukaryota</taxon>
        <taxon>Viridiplantae</taxon>
        <taxon>Streptophyta</taxon>
        <taxon>Embryophyta</taxon>
        <taxon>Tracheophyta</taxon>
        <taxon>Spermatophyta</taxon>
        <taxon>Magnoliopsida</taxon>
        <taxon>eudicotyledons</taxon>
        <taxon>Gunneridae</taxon>
        <taxon>Pentapetalae</taxon>
        <taxon>Saxifragales</taxon>
        <taxon>Altingiaceae</taxon>
        <taxon>Liquidambar</taxon>
    </lineage>
</organism>
<feature type="coiled-coil region" evidence="1">
    <location>
        <begin position="429"/>
        <end position="488"/>
    </location>
</feature>
<keyword evidence="3" id="KW-1185">Reference proteome</keyword>
<dbReference type="InterPro" id="IPR040262">
    <property type="entry name" value="At4g38062-like"/>
</dbReference>
<evidence type="ECO:0000313" key="3">
    <source>
        <dbReference type="Proteomes" id="UP001415857"/>
    </source>
</evidence>
<proteinExistence type="predicted"/>
<dbReference type="PANTHER" id="PTHR45287">
    <property type="entry name" value="OS03G0691500 PROTEIN"/>
    <property type="match status" value="1"/>
</dbReference>
<feature type="coiled-coil region" evidence="1">
    <location>
        <begin position="226"/>
        <end position="310"/>
    </location>
</feature>
<sequence length="572" mass="66609">MTEDLNDYRSKIESKDAAIKELKMELEGCHSLIMQLKVQYEEVSLMLSVCKTGSTEAQSKLNYEKAEMDLQDKEREENVSFLMEQLESKNTALVKAQADIEEERDKVASLLRRVESFNLIEQQQLLMQKEIERHKEMFVESSECQVRLKEQALQMEGEFKERLREVCDALDRANSNLAEKICEVSEIEFELQMWKSIAERLKVDLEENHEMRREIEASLLAQVEVEETLKQEKDGLILMLEEKERRIDNLQQQIVLLDRELKVTETETASFARTDATLAFQSEKHSCLQIAKEDRIVESLQKEIEWMEQESIRRELEGAMLAQIGAESTFEHEKENLIQLVHDKDRRIDDLLQLLKSLEQKFNSSLVSFSLQIEEKQVEINLVHEAWEKITTAEILAELEIEEKKLMIVELEDDICNIQQKLEYKEKSSSQSKRQAMEIEAELEAKKLEMKRLTHQMETKLKTSDALINKLKSEKMNLLEDVSKLSSERENLLGFIGGMCDRIRNLSTEDMQLEGILGRIVQTSDNNQLGMDLKGDDEFESMKENTNTPLSPMMKNVEVIPDERSPFRELNS</sequence>
<dbReference type="PANTHER" id="PTHR45287:SF4">
    <property type="entry name" value="OS03G0691500 PROTEIN"/>
    <property type="match status" value="1"/>
</dbReference>
<protein>
    <submittedName>
        <fullName evidence="2">Uncharacterized protein</fullName>
    </submittedName>
</protein>
<evidence type="ECO:0000256" key="1">
    <source>
        <dbReference type="SAM" id="Coils"/>
    </source>
</evidence>
<dbReference type="AlphaFoldDB" id="A0AAP0X471"/>
<name>A0AAP0X471_LIQFO</name>
<comment type="caution">
    <text evidence="2">The sequence shown here is derived from an EMBL/GenBank/DDBJ whole genome shotgun (WGS) entry which is preliminary data.</text>
</comment>
<accession>A0AAP0X471</accession>
<feature type="coiled-coil region" evidence="1">
    <location>
        <begin position="56"/>
        <end position="113"/>
    </location>
</feature>
<dbReference type="EMBL" id="JBBPBK010000005">
    <property type="protein sequence ID" value="KAK9284485.1"/>
    <property type="molecule type" value="Genomic_DNA"/>
</dbReference>
<keyword evidence="1" id="KW-0175">Coiled coil</keyword>
<evidence type="ECO:0000313" key="2">
    <source>
        <dbReference type="EMBL" id="KAK9284485.1"/>
    </source>
</evidence>